<organism evidence="3 4">
    <name type="scientific">Sphingoaurantiacus capsulatus</name>
    <dbReference type="NCBI Taxonomy" id="1771310"/>
    <lineage>
        <taxon>Bacteria</taxon>
        <taxon>Pseudomonadati</taxon>
        <taxon>Pseudomonadota</taxon>
        <taxon>Alphaproteobacteria</taxon>
        <taxon>Sphingomonadales</taxon>
        <taxon>Sphingosinicellaceae</taxon>
        <taxon>Sphingoaurantiacus</taxon>
    </lineage>
</organism>
<reference evidence="4" key="1">
    <citation type="journal article" date="2019" name="Int. J. Syst. Evol. Microbiol.">
        <title>The Global Catalogue of Microorganisms (GCM) 10K type strain sequencing project: providing services to taxonomists for standard genome sequencing and annotation.</title>
        <authorList>
            <consortium name="The Broad Institute Genomics Platform"/>
            <consortium name="The Broad Institute Genome Sequencing Center for Infectious Disease"/>
            <person name="Wu L."/>
            <person name="Ma J."/>
        </authorList>
    </citation>
    <scope>NUCLEOTIDE SEQUENCE [LARGE SCALE GENOMIC DNA]</scope>
    <source>
        <strain evidence="4">KCTC 42644</strain>
    </source>
</reference>
<dbReference type="Proteomes" id="UP001595615">
    <property type="component" value="Unassembled WGS sequence"/>
</dbReference>
<keyword evidence="2" id="KW-0503">Monooxygenase</keyword>
<protein>
    <submittedName>
        <fullName evidence="3">Cytochrome P450</fullName>
    </submittedName>
</protein>
<dbReference type="InterPro" id="IPR001128">
    <property type="entry name" value="Cyt_P450"/>
</dbReference>
<keyword evidence="2" id="KW-0479">Metal-binding</keyword>
<accession>A0ABV7X9Q3</accession>
<dbReference type="InterPro" id="IPR036396">
    <property type="entry name" value="Cyt_P450_sf"/>
</dbReference>
<sequence>MAHLDLLDTANFADGHPHAAYDALRADRPVYRHPGSDKQPPFWMLTRYDDIRAVSLDAKNFTSTKGFRVPTDKRAAMDPEIGRTLARFMLAMDNPEHAAFRNLVASAFMPAAIARFEPRVEASVAKLMADIAGRDEVEFVEEVGAIVPIRSICTIMGVPPEDEWRVFEFTNAVFGTDDPDYAASVEVASERYLAIFDYALDLIERRHREPRDDLISLIAHAEIDGRPLDDTEKKSFFSNMIAAGNETTRSSLAGALWALWRFPDQRRRLVDDPSLIPAAINELLRWHSPVFQMARTATQDVVIGGETIAAGERVAMLYGAGNHDPAVFDDPHTLDITRANAKAHLAFGYGIHHCAGLRLATLQLKHILTAFLTAYPDYEVIEPPRFIRSNFVGAMKSLRLRLR</sequence>
<keyword evidence="2" id="KW-0408">Iron</keyword>
<dbReference type="PANTHER" id="PTHR46696:SF4">
    <property type="entry name" value="BIOTIN BIOSYNTHESIS CYTOCHROME P450"/>
    <property type="match status" value="1"/>
</dbReference>
<dbReference type="PRINTS" id="PR00359">
    <property type="entry name" value="BP450"/>
</dbReference>
<dbReference type="Gene3D" id="1.10.630.10">
    <property type="entry name" value="Cytochrome P450"/>
    <property type="match status" value="1"/>
</dbReference>
<dbReference type="SUPFAM" id="SSF48264">
    <property type="entry name" value="Cytochrome P450"/>
    <property type="match status" value="1"/>
</dbReference>
<dbReference type="PANTHER" id="PTHR46696">
    <property type="entry name" value="P450, PUTATIVE (EUROFUNG)-RELATED"/>
    <property type="match status" value="1"/>
</dbReference>
<dbReference type="PROSITE" id="PS00086">
    <property type="entry name" value="CYTOCHROME_P450"/>
    <property type="match status" value="1"/>
</dbReference>
<keyword evidence="2" id="KW-0560">Oxidoreductase</keyword>
<dbReference type="InterPro" id="IPR017972">
    <property type="entry name" value="Cyt_P450_CS"/>
</dbReference>
<dbReference type="CDD" id="cd11033">
    <property type="entry name" value="CYP142-like"/>
    <property type="match status" value="1"/>
</dbReference>
<proteinExistence type="inferred from homology"/>
<evidence type="ECO:0000256" key="1">
    <source>
        <dbReference type="ARBA" id="ARBA00010617"/>
    </source>
</evidence>
<comment type="caution">
    <text evidence="3">The sequence shown here is derived from an EMBL/GenBank/DDBJ whole genome shotgun (WGS) entry which is preliminary data.</text>
</comment>
<name>A0ABV7X9Q3_9SPHN</name>
<comment type="similarity">
    <text evidence="1 2">Belongs to the cytochrome P450 family.</text>
</comment>
<keyword evidence="2" id="KW-0349">Heme</keyword>
<evidence type="ECO:0000313" key="3">
    <source>
        <dbReference type="EMBL" id="MFC3712797.1"/>
    </source>
</evidence>
<dbReference type="EMBL" id="JBHRXV010000007">
    <property type="protein sequence ID" value="MFC3712797.1"/>
    <property type="molecule type" value="Genomic_DNA"/>
</dbReference>
<dbReference type="InterPro" id="IPR002397">
    <property type="entry name" value="Cyt_P450_B"/>
</dbReference>
<dbReference type="Pfam" id="PF00067">
    <property type="entry name" value="p450"/>
    <property type="match status" value="1"/>
</dbReference>
<evidence type="ECO:0000313" key="4">
    <source>
        <dbReference type="Proteomes" id="UP001595615"/>
    </source>
</evidence>
<gene>
    <name evidence="3" type="ORF">ACFOMD_09465</name>
</gene>
<keyword evidence="4" id="KW-1185">Reference proteome</keyword>
<evidence type="ECO:0000256" key="2">
    <source>
        <dbReference type="RuleBase" id="RU000461"/>
    </source>
</evidence>
<dbReference type="RefSeq" id="WP_380860381.1">
    <property type="nucleotide sequence ID" value="NZ_JBHRXV010000007.1"/>
</dbReference>
<dbReference type="PRINTS" id="PR00385">
    <property type="entry name" value="P450"/>
</dbReference>